<sequence>MKQPITQPLIPPPPPNPPANKFTIGNLATICFHHMLILFVIFLAVRQPEFFKYKMVLFSMTATFEAIFGLAFLSSMPDSNEYSAVEFIGLFITNGLVANQMIYMINRHIFWGTAIWWLFCLLIVVANIGKDLRVQLTKPTPTVKVQLPPQNTTP</sequence>
<name>A0A392NKB9_9FABA</name>
<keyword evidence="1" id="KW-1133">Transmembrane helix</keyword>
<feature type="transmembrane region" description="Helical" evidence="1">
    <location>
        <begin position="109"/>
        <end position="129"/>
    </location>
</feature>
<protein>
    <submittedName>
        <fullName evidence="2">Uncharacterized protein</fullName>
    </submittedName>
</protein>
<keyword evidence="3" id="KW-1185">Reference proteome</keyword>
<evidence type="ECO:0000313" key="2">
    <source>
        <dbReference type="EMBL" id="MCH99538.1"/>
    </source>
</evidence>
<feature type="non-terminal residue" evidence="2">
    <location>
        <position position="154"/>
    </location>
</feature>
<accession>A0A392NKB9</accession>
<dbReference type="Proteomes" id="UP000265520">
    <property type="component" value="Unassembled WGS sequence"/>
</dbReference>
<proteinExistence type="predicted"/>
<feature type="transmembrane region" description="Helical" evidence="1">
    <location>
        <begin position="22"/>
        <end position="44"/>
    </location>
</feature>
<feature type="transmembrane region" description="Helical" evidence="1">
    <location>
        <begin position="56"/>
        <end position="76"/>
    </location>
</feature>
<organism evidence="2 3">
    <name type="scientific">Trifolium medium</name>
    <dbReference type="NCBI Taxonomy" id="97028"/>
    <lineage>
        <taxon>Eukaryota</taxon>
        <taxon>Viridiplantae</taxon>
        <taxon>Streptophyta</taxon>
        <taxon>Embryophyta</taxon>
        <taxon>Tracheophyta</taxon>
        <taxon>Spermatophyta</taxon>
        <taxon>Magnoliopsida</taxon>
        <taxon>eudicotyledons</taxon>
        <taxon>Gunneridae</taxon>
        <taxon>Pentapetalae</taxon>
        <taxon>rosids</taxon>
        <taxon>fabids</taxon>
        <taxon>Fabales</taxon>
        <taxon>Fabaceae</taxon>
        <taxon>Papilionoideae</taxon>
        <taxon>50 kb inversion clade</taxon>
        <taxon>NPAAA clade</taxon>
        <taxon>Hologalegina</taxon>
        <taxon>IRL clade</taxon>
        <taxon>Trifolieae</taxon>
        <taxon>Trifolium</taxon>
    </lineage>
</organism>
<comment type="caution">
    <text evidence="2">The sequence shown here is derived from an EMBL/GenBank/DDBJ whole genome shotgun (WGS) entry which is preliminary data.</text>
</comment>
<evidence type="ECO:0000256" key="1">
    <source>
        <dbReference type="SAM" id="Phobius"/>
    </source>
</evidence>
<evidence type="ECO:0000313" key="3">
    <source>
        <dbReference type="Proteomes" id="UP000265520"/>
    </source>
</evidence>
<reference evidence="2 3" key="1">
    <citation type="journal article" date="2018" name="Front. Plant Sci.">
        <title>Red Clover (Trifolium pratense) and Zigzag Clover (T. medium) - A Picture of Genomic Similarities and Differences.</title>
        <authorList>
            <person name="Dluhosova J."/>
            <person name="Istvanek J."/>
            <person name="Nedelnik J."/>
            <person name="Repkova J."/>
        </authorList>
    </citation>
    <scope>NUCLEOTIDE SEQUENCE [LARGE SCALE GENOMIC DNA]</scope>
    <source>
        <strain evidence="3">cv. 10/8</strain>
        <tissue evidence="2">Leaf</tissue>
    </source>
</reference>
<keyword evidence="1" id="KW-0812">Transmembrane</keyword>
<dbReference type="AlphaFoldDB" id="A0A392NKB9"/>
<dbReference type="EMBL" id="LXQA010040590">
    <property type="protein sequence ID" value="MCH99538.1"/>
    <property type="molecule type" value="Genomic_DNA"/>
</dbReference>
<keyword evidence="1" id="KW-0472">Membrane</keyword>